<dbReference type="SMART" id="SM00220">
    <property type="entry name" value="S_TKc"/>
    <property type="match status" value="1"/>
</dbReference>
<dbReference type="GO" id="GO:0043066">
    <property type="term" value="P:negative regulation of apoptotic process"/>
    <property type="evidence" value="ECO:0007669"/>
    <property type="project" value="InterPro"/>
</dbReference>
<dbReference type="InterPro" id="IPR017348">
    <property type="entry name" value="PIM1/2/3"/>
</dbReference>
<feature type="domain" description="Protein kinase" evidence="17">
    <location>
        <begin position="58"/>
        <end position="310"/>
    </location>
</feature>
<sequence>MFSSSSANSVSKMLAKKISNLSVFSCGMNNSSKFDSKAAAKQQQQQQSCDAAAFEKAYSVQHVLGSGGFGTVYAGTRRRDGKPVAIKHISKDKVPEWVQVNGQVVPMEICLLKKVTSVDGVVQMLDFYEKQDSFILVMERPEQVKDLFDYITEKGSLSEEVAKSFFAQIVTCLEQVHQCGVVHRDIKDENILVDMKSASLKLIDFGSGAFLKDGVYSDFDGTRVYSPPEWVRHHKYYANSMTVWSLGILLYDMVCGDIPFEQDDQIVRAQLNFPSKFNLSEDVKDLISRCLSLKPCERPTFEQILKHSWMTGATMTVQSI</sequence>
<feature type="binding site" evidence="14">
    <location>
        <begin position="64"/>
        <end position="72"/>
    </location>
    <ligand>
        <name>ATP</name>
        <dbReference type="ChEBI" id="CHEBI:30616"/>
    </ligand>
</feature>
<dbReference type="PANTHER" id="PTHR22984">
    <property type="entry name" value="SERINE/THREONINE-PROTEIN KINASE PIM"/>
    <property type="match status" value="1"/>
</dbReference>
<dbReference type="SUPFAM" id="SSF56112">
    <property type="entry name" value="Protein kinase-like (PK-like)"/>
    <property type="match status" value="1"/>
</dbReference>
<feature type="binding site" evidence="14">
    <location>
        <position position="139"/>
    </location>
    <ligand>
        <name>ATP</name>
        <dbReference type="ChEBI" id="CHEBI:30616"/>
    </ligand>
</feature>
<dbReference type="FunFam" id="3.30.200.20:FF:000547">
    <property type="entry name" value="Serine/threonine-protein kinase prk-2"/>
    <property type="match status" value="1"/>
</dbReference>
<dbReference type="PROSITE" id="PS00108">
    <property type="entry name" value="PROTEIN_KINASE_ST"/>
    <property type="match status" value="1"/>
</dbReference>
<proteinExistence type="inferred from homology"/>
<dbReference type="CDD" id="cd14005">
    <property type="entry name" value="STKc_PIM"/>
    <property type="match status" value="1"/>
</dbReference>
<keyword evidence="5" id="KW-0597">Phosphoprotein</keyword>
<evidence type="ECO:0000256" key="11">
    <source>
        <dbReference type="ARBA" id="ARBA00047899"/>
    </source>
</evidence>
<evidence type="ECO:0000313" key="20">
    <source>
        <dbReference type="Proteomes" id="UP000014760"/>
    </source>
</evidence>
<evidence type="ECO:0000256" key="2">
    <source>
        <dbReference type="ARBA" id="ARBA00012513"/>
    </source>
</evidence>
<dbReference type="AlphaFoldDB" id="R7TQM3"/>
<feature type="binding site" evidence="14 15">
    <location>
        <position position="87"/>
    </location>
    <ligand>
        <name>ATP</name>
        <dbReference type="ChEBI" id="CHEBI:30616"/>
    </ligand>
</feature>
<comment type="catalytic activity">
    <reaction evidence="11">
        <text>L-threonyl-[protein] + ATP = O-phospho-L-threonyl-[protein] + ADP + H(+)</text>
        <dbReference type="Rhea" id="RHEA:46608"/>
        <dbReference type="Rhea" id="RHEA-COMP:11060"/>
        <dbReference type="Rhea" id="RHEA-COMP:11605"/>
        <dbReference type="ChEBI" id="CHEBI:15378"/>
        <dbReference type="ChEBI" id="CHEBI:30013"/>
        <dbReference type="ChEBI" id="CHEBI:30616"/>
        <dbReference type="ChEBI" id="CHEBI:61977"/>
        <dbReference type="ChEBI" id="CHEBI:456216"/>
        <dbReference type="EC" id="2.7.11.1"/>
    </reaction>
</comment>
<evidence type="ECO:0000256" key="9">
    <source>
        <dbReference type="ARBA" id="ARBA00022840"/>
    </source>
</evidence>
<dbReference type="Pfam" id="PF00069">
    <property type="entry name" value="Pkinase"/>
    <property type="match status" value="1"/>
</dbReference>
<comment type="subcellular location">
    <subcellularLocation>
        <location evidence="1">Host cytoplasm</location>
    </subcellularLocation>
</comment>
<evidence type="ECO:0000256" key="4">
    <source>
        <dbReference type="ARBA" id="ARBA00022527"/>
    </source>
</evidence>
<evidence type="ECO:0000259" key="17">
    <source>
        <dbReference type="PROSITE" id="PS50011"/>
    </source>
</evidence>
<dbReference type="InterPro" id="IPR017441">
    <property type="entry name" value="Protein_kinase_ATP_BS"/>
</dbReference>
<organism evidence="18">
    <name type="scientific">Capitella teleta</name>
    <name type="common">Polychaete worm</name>
    <dbReference type="NCBI Taxonomy" id="283909"/>
    <lineage>
        <taxon>Eukaryota</taxon>
        <taxon>Metazoa</taxon>
        <taxon>Spiralia</taxon>
        <taxon>Lophotrochozoa</taxon>
        <taxon>Annelida</taxon>
        <taxon>Polychaeta</taxon>
        <taxon>Sedentaria</taxon>
        <taxon>Scolecida</taxon>
        <taxon>Capitellidae</taxon>
        <taxon>Capitella</taxon>
    </lineage>
</organism>
<dbReference type="PIRSF" id="PIRSF037993">
    <property type="entry name" value="STPK_Pim-1"/>
    <property type="match status" value="1"/>
</dbReference>
<dbReference type="InterPro" id="IPR011009">
    <property type="entry name" value="Kinase-like_dom_sf"/>
</dbReference>
<dbReference type="STRING" id="283909.R7TQM3"/>
<dbReference type="HOGENOM" id="CLU_000288_63_0_1"/>
<dbReference type="PROSITE" id="PS50011">
    <property type="entry name" value="PROTEIN_KINASE_DOM"/>
    <property type="match status" value="1"/>
</dbReference>
<comment type="catalytic activity">
    <reaction evidence="12">
        <text>L-seryl-[protein] + ATP = O-phospho-L-seryl-[protein] + ADP + H(+)</text>
        <dbReference type="Rhea" id="RHEA:17989"/>
        <dbReference type="Rhea" id="RHEA-COMP:9863"/>
        <dbReference type="Rhea" id="RHEA-COMP:11604"/>
        <dbReference type="ChEBI" id="CHEBI:15378"/>
        <dbReference type="ChEBI" id="CHEBI:29999"/>
        <dbReference type="ChEBI" id="CHEBI:30616"/>
        <dbReference type="ChEBI" id="CHEBI:83421"/>
        <dbReference type="ChEBI" id="CHEBI:456216"/>
        <dbReference type="EC" id="2.7.11.1"/>
    </reaction>
</comment>
<dbReference type="OMA" id="WGTINGT"/>
<dbReference type="GO" id="GO:0005524">
    <property type="term" value="F:ATP binding"/>
    <property type="evidence" value="ECO:0007669"/>
    <property type="project" value="UniProtKB-UniRule"/>
</dbReference>
<dbReference type="PANTHER" id="PTHR22984:SF25">
    <property type="entry name" value="PROTEIN KINASE DOMAIN-CONTAINING PROTEIN"/>
    <property type="match status" value="1"/>
</dbReference>
<dbReference type="OrthoDB" id="193931at2759"/>
<dbReference type="EMBL" id="AMQN01011623">
    <property type="status" value="NOT_ANNOTATED_CDS"/>
    <property type="molecule type" value="Genomic_DNA"/>
</dbReference>
<evidence type="ECO:0000313" key="18">
    <source>
        <dbReference type="EMBL" id="ELT95852.1"/>
    </source>
</evidence>
<evidence type="ECO:0000313" key="19">
    <source>
        <dbReference type="EnsemblMetazoa" id="CapteP159610"/>
    </source>
</evidence>
<evidence type="ECO:0000256" key="6">
    <source>
        <dbReference type="ARBA" id="ARBA00022679"/>
    </source>
</evidence>
<reference evidence="20" key="1">
    <citation type="submission" date="2012-12" db="EMBL/GenBank/DDBJ databases">
        <authorList>
            <person name="Hellsten U."/>
            <person name="Grimwood J."/>
            <person name="Chapman J.A."/>
            <person name="Shapiro H."/>
            <person name="Aerts A."/>
            <person name="Otillar R.P."/>
            <person name="Terry A.Y."/>
            <person name="Boore J.L."/>
            <person name="Simakov O."/>
            <person name="Marletaz F."/>
            <person name="Cho S.-J."/>
            <person name="Edsinger-Gonzales E."/>
            <person name="Havlak P."/>
            <person name="Kuo D.-H."/>
            <person name="Larsson T."/>
            <person name="Lv J."/>
            <person name="Arendt D."/>
            <person name="Savage R."/>
            <person name="Osoegawa K."/>
            <person name="de Jong P."/>
            <person name="Lindberg D.R."/>
            <person name="Seaver E.C."/>
            <person name="Weisblat D.A."/>
            <person name="Putnam N.H."/>
            <person name="Grigoriev I.V."/>
            <person name="Rokhsar D.S."/>
        </authorList>
    </citation>
    <scope>NUCLEOTIDE SEQUENCE</scope>
    <source>
        <strain evidence="20">I ESC-2004</strain>
    </source>
</reference>
<evidence type="ECO:0000256" key="3">
    <source>
        <dbReference type="ARBA" id="ARBA00016885"/>
    </source>
</evidence>
<dbReference type="Gene3D" id="3.30.200.20">
    <property type="entry name" value="Phosphorylase Kinase, domain 1"/>
    <property type="match status" value="1"/>
</dbReference>
<gene>
    <name evidence="18" type="ORF">CAPTEDRAFT_159610</name>
</gene>
<dbReference type="GO" id="GO:0005737">
    <property type="term" value="C:cytoplasm"/>
    <property type="evidence" value="ECO:0007669"/>
    <property type="project" value="TreeGrafter"/>
</dbReference>
<feature type="binding site" evidence="14">
    <location>
        <position position="146"/>
    </location>
    <ligand>
        <name>ATP</name>
        <dbReference type="ChEBI" id="CHEBI:30616"/>
    </ligand>
</feature>
<evidence type="ECO:0000256" key="16">
    <source>
        <dbReference type="RuleBase" id="RU000304"/>
    </source>
</evidence>
<keyword evidence="6" id="KW-0808">Transferase</keyword>
<protein>
    <recommendedName>
        <fullName evidence="3">Serine/threonine-protein kinase 1</fullName>
        <ecNumber evidence="2">2.7.11.1</ecNumber>
    </recommendedName>
</protein>
<dbReference type="InterPro" id="IPR000719">
    <property type="entry name" value="Prot_kinase_dom"/>
</dbReference>
<keyword evidence="4 16" id="KW-0723">Serine/threonine-protein kinase</keyword>
<dbReference type="InterPro" id="IPR008271">
    <property type="entry name" value="Ser/Thr_kinase_AS"/>
</dbReference>
<dbReference type="EC" id="2.7.11.1" evidence="2"/>
<dbReference type="Proteomes" id="UP000014760">
    <property type="component" value="Unassembled WGS sequence"/>
</dbReference>
<dbReference type="GO" id="GO:0004674">
    <property type="term" value="F:protein serine/threonine kinase activity"/>
    <property type="evidence" value="ECO:0007669"/>
    <property type="project" value="UniProtKB-KW"/>
</dbReference>
<evidence type="ECO:0000256" key="1">
    <source>
        <dbReference type="ARBA" id="ARBA00004192"/>
    </source>
</evidence>
<evidence type="ECO:0000256" key="10">
    <source>
        <dbReference type="ARBA" id="ARBA00023200"/>
    </source>
</evidence>
<keyword evidence="7 15" id="KW-0547">Nucleotide-binding</keyword>
<evidence type="ECO:0000256" key="13">
    <source>
        <dbReference type="PIRSR" id="PIRSR037993-1"/>
    </source>
</evidence>
<dbReference type="InterPro" id="IPR051138">
    <property type="entry name" value="PIM_Ser/Thr_kinase"/>
</dbReference>
<name>R7TQM3_CAPTE</name>
<reference evidence="19" key="3">
    <citation type="submission" date="2015-06" db="UniProtKB">
        <authorList>
            <consortium name="EnsemblMetazoa"/>
        </authorList>
    </citation>
    <scope>IDENTIFICATION</scope>
</reference>
<dbReference type="EMBL" id="KB308985">
    <property type="protein sequence ID" value="ELT95852.1"/>
    <property type="molecule type" value="Genomic_DNA"/>
</dbReference>
<feature type="active site" description="Proton acceptor" evidence="13">
    <location>
        <position position="185"/>
    </location>
</feature>
<reference evidence="18 20" key="2">
    <citation type="journal article" date="2013" name="Nature">
        <title>Insights into bilaterian evolution from three spiralian genomes.</title>
        <authorList>
            <person name="Simakov O."/>
            <person name="Marletaz F."/>
            <person name="Cho S.J."/>
            <person name="Edsinger-Gonzales E."/>
            <person name="Havlak P."/>
            <person name="Hellsten U."/>
            <person name="Kuo D.H."/>
            <person name="Larsson T."/>
            <person name="Lv J."/>
            <person name="Arendt D."/>
            <person name="Savage R."/>
            <person name="Osoegawa K."/>
            <person name="de Jong P."/>
            <person name="Grimwood J."/>
            <person name="Chapman J.A."/>
            <person name="Shapiro H."/>
            <person name="Aerts A."/>
            <person name="Otillar R.P."/>
            <person name="Terry A.Y."/>
            <person name="Boore J.L."/>
            <person name="Grigoriev I.V."/>
            <person name="Lindberg D.R."/>
            <person name="Seaver E.C."/>
            <person name="Weisblat D.A."/>
            <person name="Putnam N.H."/>
            <person name="Rokhsar D.S."/>
        </authorList>
    </citation>
    <scope>NUCLEOTIDE SEQUENCE</scope>
    <source>
        <strain evidence="18 20">I ESC-2004</strain>
    </source>
</reference>
<keyword evidence="10" id="KW-1035">Host cytoplasm</keyword>
<dbReference type="FunFam" id="1.10.510.10:FF:000708">
    <property type="entry name" value="serine/threonine-protein kinase par-1-like"/>
    <property type="match status" value="1"/>
</dbReference>
<dbReference type="Gene3D" id="1.10.510.10">
    <property type="entry name" value="Transferase(Phosphotransferase) domain 1"/>
    <property type="match status" value="1"/>
</dbReference>
<dbReference type="EnsemblMetazoa" id="CapteT159610">
    <property type="protein sequence ID" value="CapteP159610"/>
    <property type="gene ID" value="CapteG159610"/>
</dbReference>
<evidence type="ECO:0000256" key="5">
    <source>
        <dbReference type="ARBA" id="ARBA00022553"/>
    </source>
</evidence>
<dbReference type="PROSITE" id="PS00107">
    <property type="entry name" value="PROTEIN_KINASE_ATP"/>
    <property type="match status" value="1"/>
</dbReference>
<evidence type="ECO:0000256" key="15">
    <source>
        <dbReference type="PROSITE-ProRule" id="PRU10141"/>
    </source>
</evidence>
<accession>R7TQM3</accession>
<dbReference type="GO" id="GO:0030430">
    <property type="term" value="C:host cell cytoplasm"/>
    <property type="evidence" value="ECO:0007669"/>
    <property type="project" value="UniProtKB-SubCell"/>
</dbReference>
<keyword evidence="20" id="KW-1185">Reference proteome</keyword>
<comment type="similarity">
    <text evidence="16">Belongs to the protein kinase superfamily.</text>
</comment>
<evidence type="ECO:0000256" key="12">
    <source>
        <dbReference type="ARBA" id="ARBA00048679"/>
    </source>
</evidence>
<evidence type="ECO:0000256" key="8">
    <source>
        <dbReference type="ARBA" id="ARBA00022777"/>
    </source>
</evidence>
<keyword evidence="9 14" id="KW-0067">ATP-binding</keyword>
<keyword evidence="8" id="KW-0418">Kinase</keyword>
<evidence type="ECO:0000256" key="7">
    <source>
        <dbReference type="ARBA" id="ARBA00022741"/>
    </source>
</evidence>
<evidence type="ECO:0000256" key="14">
    <source>
        <dbReference type="PIRSR" id="PIRSR037993-2"/>
    </source>
</evidence>